<dbReference type="GO" id="GO:0033754">
    <property type="term" value="F:indoleamine 2,3-dioxygenase activity"/>
    <property type="evidence" value="ECO:0007669"/>
    <property type="project" value="TreeGrafter"/>
</dbReference>
<organism evidence="5 6">
    <name type="scientific">Stentor coeruleus</name>
    <dbReference type="NCBI Taxonomy" id="5963"/>
    <lineage>
        <taxon>Eukaryota</taxon>
        <taxon>Sar</taxon>
        <taxon>Alveolata</taxon>
        <taxon>Ciliophora</taxon>
        <taxon>Postciliodesmatophora</taxon>
        <taxon>Heterotrichea</taxon>
        <taxon>Heterotrichida</taxon>
        <taxon>Stentoridae</taxon>
        <taxon>Stentor</taxon>
    </lineage>
</organism>
<evidence type="ECO:0000256" key="4">
    <source>
        <dbReference type="PIRSR" id="PIRSR600898-1"/>
    </source>
</evidence>
<dbReference type="GO" id="GO:0019441">
    <property type="term" value="P:L-tryptophan catabolic process to kynurenine"/>
    <property type="evidence" value="ECO:0007669"/>
    <property type="project" value="InterPro"/>
</dbReference>
<dbReference type="SUPFAM" id="SSF140959">
    <property type="entry name" value="Indolic compounds 2,3-dioxygenase-like"/>
    <property type="match status" value="1"/>
</dbReference>
<keyword evidence="3 4" id="KW-0408">Iron</keyword>
<feature type="binding site" description="proximal binding residue" evidence="4">
    <location>
        <position position="316"/>
    </location>
    <ligand>
        <name>heme b</name>
        <dbReference type="ChEBI" id="CHEBI:60344"/>
    </ligand>
    <ligandPart>
        <name>Fe</name>
        <dbReference type="ChEBI" id="CHEBI:18248"/>
    </ligandPart>
</feature>
<proteinExistence type="inferred from homology"/>
<evidence type="ECO:0000313" key="5">
    <source>
        <dbReference type="EMBL" id="OMJ68215.1"/>
    </source>
</evidence>
<keyword evidence="6" id="KW-1185">Reference proteome</keyword>
<evidence type="ECO:0000256" key="1">
    <source>
        <dbReference type="ARBA" id="ARBA00007119"/>
    </source>
</evidence>
<evidence type="ECO:0000313" key="6">
    <source>
        <dbReference type="Proteomes" id="UP000187209"/>
    </source>
</evidence>
<dbReference type="PANTHER" id="PTHR28657:SF5">
    <property type="entry name" value="INDOLEAMINE 2,3-DIOXYGENASE"/>
    <property type="match status" value="1"/>
</dbReference>
<evidence type="ECO:0008006" key="7">
    <source>
        <dbReference type="Google" id="ProtNLM"/>
    </source>
</evidence>
<dbReference type="GO" id="GO:0005737">
    <property type="term" value="C:cytoplasm"/>
    <property type="evidence" value="ECO:0007669"/>
    <property type="project" value="TreeGrafter"/>
</dbReference>
<comment type="caution">
    <text evidence="5">The sequence shown here is derived from an EMBL/GenBank/DDBJ whole genome shotgun (WGS) entry which is preliminary data.</text>
</comment>
<sequence>MFRYAKYHITKTHGFCTENPGLGFLKSLEPHIALLKDQKSINPCSIRSLPMQKGIENLNYEELELSCLVHSMINSLYYWNSEIPNTVIPANIAKPTIKISKLLDRPPILTIVSTQFYNWDYIDYSKSFHPDNTKMMFSFSGTRDEDYFFTCANYIEYLGAPAVKSILELEDDIENPKKLRNHLITIGESLYSMKDSIKILRKNCDPEVFYFGFRNKLKGFDKGVIFEGEEPITMKLMGPSAVQSPLFKLIDAVLGISHNNPYLDFTEKFMKKQHRELINDIRKRDSSKLKEKVKQYDLQKEWNYVISECCEYRKIHTDLAVDYIIKPSNQNDAKGTGGSSLVEFLNNVIMTTKFHMIS</sequence>
<evidence type="ECO:0000256" key="2">
    <source>
        <dbReference type="ARBA" id="ARBA00022723"/>
    </source>
</evidence>
<gene>
    <name evidence="5" type="ORF">SteCoe_34397</name>
</gene>
<dbReference type="Pfam" id="PF01231">
    <property type="entry name" value="IDO"/>
    <property type="match status" value="1"/>
</dbReference>
<dbReference type="GO" id="GO:0046872">
    <property type="term" value="F:metal ion binding"/>
    <property type="evidence" value="ECO:0007669"/>
    <property type="project" value="UniProtKB-KW"/>
</dbReference>
<dbReference type="Gene3D" id="1.20.58.480">
    <property type="match status" value="1"/>
</dbReference>
<accession>A0A1R2AUS8</accession>
<dbReference type="InterPro" id="IPR037217">
    <property type="entry name" value="Trp/Indoleamine_2_3_dOase-like"/>
</dbReference>
<protein>
    <recommendedName>
        <fullName evidence="7">Indoleamine 2,3-dioxygenase</fullName>
    </recommendedName>
</protein>
<keyword evidence="2 4" id="KW-0479">Metal-binding</keyword>
<dbReference type="AlphaFoldDB" id="A0A1R2AUS8"/>
<comment type="similarity">
    <text evidence="1">Belongs to the indoleamine 2,3-dioxygenase family.</text>
</comment>
<dbReference type="GO" id="GO:0034354">
    <property type="term" value="P:'de novo' NAD+ biosynthetic process from L-tryptophan"/>
    <property type="evidence" value="ECO:0007669"/>
    <property type="project" value="TreeGrafter"/>
</dbReference>
<reference evidence="5 6" key="1">
    <citation type="submission" date="2016-11" db="EMBL/GenBank/DDBJ databases">
        <title>The macronuclear genome of Stentor coeruleus: a giant cell with tiny introns.</title>
        <authorList>
            <person name="Slabodnick M."/>
            <person name="Ruby J.G."/>
            <person name="Reiff S.B."/>
            <person name="Swart E.C."/>
            <person name="Gosai S."/>
            <person name="Prabakaran S."/>
            <person name="Witkowska E."/>
            <person name="Larue G.E."/>
            <person name="Fisher S."/>
            <person name="Freeman R.M."/>
            <person name="Gunawardena J."/>
            <person name="Chu W."/>
            <person name="Stover N.A."/>
            <person name="Gregory B.D."/>
            <person name="Nowacki M."/>
            <person name="Derisi J."/>
            <person name="Roy S.W."/>
            <person name="Marshall W.F."/>
            <person name="Sood P."/>
        </authorList>
    </citation>
    <scope>NUCLEOTIDE SEQUENCE [LARGE SCALE GENOMIC DNA]</scope>
    <source>
        <strain evidence="5">WM001</strain>
    </source>
</reference>
<keyword evidence="4" id="KW-0349">Heme</keyword>
<dbReference type="GO" id="GO:0020037">
    <property type="term" value="F:heme binding"/>
    <property type="evidence" value="ECO:0007669"/>
    <property type="project" value="InterPro"/>
</dbReference>
<dbReference type="Proteomes" id="UP000187209">
    <property type="component" value="Unassembled WGS sequence"/>
</dbReference>
<name>A0A1R2AUS8_9CILI</name>
<dbReference type="EMBL" id="MPUH01001365">
    <property type="protein sequence ID" value="OMJ68215.1"/>
    <property type="molecule type" value="Genomic_DNA"/>
</dbReference>
<evidence type="ECO:0000256" key="3">
    <source>
        <dbReference type="ARBA" id="ARBA00023004"/>
    </source>
</evidence>
<dbReference type="PANTHER" id="PTHR28657">
    <property type="entry name" value="INDOLEAMINE 2,3-DIOXYGENASE"/>
    <property type="match status" value="1"/>
</dbReference>
<dbReference type="OrthoDB" id="248779at2759"/>
<dbReference type="InterPro" id="IPR000898">
    <property type="entry name" value="Indolamine_dOase"/>
</dbReference>